<sequence>NRLEMLATDSIRNTRGGIINGRDISATAVTGDIINERTVTTFKQDGQGYQLRNDVASEASRFEATDTLKLNAGRDVLNLGSNLKAGGDASVTAGRDVLIA</sequence>
<reference evidence="1" key="2">
    <citation type="submission" date="2023-08" db="EMBL/GenBank/DDBJ databases">
        <title>Vibrio cholerae Outbreaks in Tanzania Exemplify Founder Flush: Simultaneous Increases in Population Size and Genetic Diversity.</title>
        <authorList>
            <person name="Debes A.K."/>
            <person name="Mohammed A."/>
            <person name="Maseke I."/>
            <person name="Almeida M."/>
            <person name="Li S."/>
            <person name="Matimba H."/>
            <person name="Joachim A."/>
            <person name="Mizinduko M."/>
            <person name="Nyanga S."/>
            <person name="Kelly M."/>
            <person name="Kachwamba Y."/>
            <person name="Schaffer A.M."/>
            <person name="Nyanga A.S."/>
            <person name="Mghamba J."/>
            <person name="Mosha F.S."/>
            <person name="Sack D.A."/>
            <person name="Stine O.C."/>
        </authorList>
    </citation>
    <scope>NUCLEOTIDE SEQUENCE</scope>
    <source>
        <strain evidence="1">TDS0091212</strain>
    </source>
</reference>
<comment type="caution">
    <text evidence="1">The sequence shown here is derived from an EMBL/GenBank/DDBJ whole genome shotgun (WGS) entry which is preliminary data.</text>
</comment>
<organism evidence="1 2">
    <name type="scientific">Vibrio cholerae</name>
    <dbReference type="NCBI Taxonomy" id="666"/>
    <lineage>
        <taxon>Bacteria</taxon>
        <taxon>Pseudomonadati</taxon>
        <taxon>Pseudomonadota</taxon>
        <taxon>Gammaproteobacteria</taxon>
        <taxon>Vibrionales</taxon>
        <taxon>Vibrionaceae</taxon>
        <taxon>Vibrio</taxon>
    </lineage>
</organism>
<dbReference type="GO" id="GO:0003824">
    <property type="term" value="F:catalytic activity"/>
    <property type="evidence" value="ECO:0007669"/>
    <property type="project" value="UniProtKB-ARBA"/>
</dbReference>
<evidence type="ECO:0000313" key="1">
    <source>
        <dbReference type="EMBL" id="MBS7675507.1"/>
    </source>
</evidence>
<protein>
    <submittedName>
        <fullName evidence="1">Hemagglutinin repeat-containing protein</fullName>
    </submittedName>
</protein>
<name>A0AAW4KY12_VIBCL</name>
<dbReference type="Pfam" id="PF13332">
    <property type="entry name" value="Fil_haemagg_2"/>
    <property type="match status" value="1"/>
</dbReference>
<reference evidence="1" key="1">
    <citation type="submission" date="2021-05" db="EMBL/GenBank/DDBJ databases">
        <authorList>
            <person name="Stine C."/>
        </authorList>
    </citation>
    <scope>NUCLEOTIDE SEQUENCE</scope>
    <source>
        <strain evidence="1">TDS0091212</strain>
    </source>
</reference>
<dbReference type="Proteomes" id="UP001196338">
    <property type="component" value="Unassembled WGS sequence"/>
</dbReference>
<proteinExistence type="predicted"/>
<gene>
    <name evidence="1" type="ORF">KIN13_19040</name>
</gene>
<feature type="non-terminal residue" evidence="1">
    <location>
        <position position="100"/>
    </location>
</feature>
<accession>A0AAW4KY12</accession>
<dbReference type="RefSeq" id="WP_213421395.1">
    <property type="nucleotide sequence ID" value="NZ_JAHBND010000859.1"/>
</dbReference>
<dbReference type="EMBL" id="JAHBND010000859">
    <property type="protein sequence ID" value="MBS7675507.1"/>
    <property type="molecule type" value="Genomic_DNA"/>
</dbReference>
<dbReference type="InterPro" id="IPR025157">
    <property type="entry name" value="Hemagglutinin_rpt"/>
</dbReference>
<feature type="non-terminal residue" evidence="1">
    <location>
        <position position="1"/>
    </location>
</feature>
<evidence type="ECO:0000313" key="2">
    <source>
        <dbReference type="Proteomes" id="UP001196338"/>
    </source>
</evidence>
<dbReference type="AlphaFoldDB" id="A0AAW4KY12"/>